<feature type="compositionally biased region" description="Basic and acidic residues" evidence="1">
    <location>
        <begin position="324"/>
        <end position="335"/>
    </location>
</feature>
<dbReference type="GO" id="GO:0003677">
    <property type="term" value="F:DNA binding"/>
    <property type="evidence" value="ECO:0007669"/>
    <property type="project" value="InterPro"/>
</dbReference>
<evidence type="ECO:0000313" key="3">
    <source>
        <dbReference type="EMBL" id="RVW53010.1"/>
    </source>
</evidence>
<dbReference type="PROSITE" id="PS00726">
    <property type="entry name" value="AP_NUCLEASE_F1_1"/>
    <property type="match status" value="1"/>
</dbReference>
<dbReference type="EMBL" id="QGNW01001159">
    <property type="protein sequence ID" value="RVW53010.1"/>
    <property type="molecule type" value="Genomic_DNA"/>
</dbReference>
<feature type="region of interest" description="Disordered" evidence="1">
    <location>
        <begin position="211"/>
        <end position="241"/>
    </location>
</feature>
<dbReference type="GO" id="GO:0006281">
    <property type="term" value="P:DNA repair"/>
    <property type="evidence" value="ECO:0007669"/>
    <property type="project" value="InterPro"/>
</dbReference>
<dbReference type="CDD" id="cd01650">
    <property type="entry name" value="RT_nLTR_like"/>
    <property type="match status" value="1"/>
</dbReference>
<dbReference type="Gene3D" id="3.60.10.10">
    <property type="entry name" value="Endonuclease/exonuclease/phosphatase"/>
    <property type="match status" value="1"/>
</dbReference>
<dbReference type="PANTHER" id="PTHR33116:SF78">
    <property type="entry name" value="OS12G0587133 PROTEIN"/>
    <property type="match status" value="1"/>
</dbReference>
<name>A0A438EZ36_VITVI</name>
<feature type="region of interest" description="Disordered" evidence="1">
    <location>
        <begin position="258"/>
        <end position="373"/>
    </location>
</feature>
<feature type="compositionally biased region" description="Basic and acidic residues" evidence="1">
    <location>
        <begin position="282"/>
        <end position="294"/>
    </location>
</feature>
<dbReference type="GO" id="GO:0004519">
    <property type="term" value="F:endonuclease activity"/>
    <property type="evidence" value="ECO:0007669"/>
    <property type="project" value="InterPro"/>
</dbReference>
<comment type="caution">
    <text evidence="3">The sequence shown here is derived from an EMBL/GenBank/DDBJ whole genome shotgun (WGS) entry which is preliminary data.</text>
</comment>
<dbReference type="InterPro" id="IPR036691">
    <property type="entry name" value="Endo/exonu/phosph_ase_sf"/>
</dbReference>
<sequence length="1698" mass="190693">MVGGTPKEDCGAMGTVKDIDWRTLKLFDLSRARLKIAMRDKAILPALLEVSDGEWVFTVVVVVVGDEEGRRGGEKGESTRVAGASHSGTDGGKQGKSGRSTAGGRCRVGEDNRQRKEEEKGKAMITSAGKCDKGHQLPSQSSLKTDGMDGIEATGGEWAGEDEAIPDVGCRACERKAQSLARPGLSAVISGCKLKGPMGLGLSPEGLTPFATGTSLSKKEDSSSAIEKEKPDPGPLEIQSSRLAKKKVLHSSRKMWSTFFPPSSEQRRGIRCSSEPLSRGKTKVDSEGDSRAEDSGAESQAKRGLSASSLFSPRFPRPRKKKLGERASEPRKEKISNNASSDEDMEGFLGRVESDPRGSAVMGMPSSPVTRGKGPNLLGNCGSMVAESLEVTPYLFQSTQQHIPSSSGLTNSLLNPSVSIPSPSTPLLPVSASQFLAPTENRVNSEFFFKKANDAFNGQITVVIPNSELEVIQPACPNQVCESVNPLSASSEAAVNLGGIAGSPKGEFQIEGLSPRRMAKVCEVLKSLDIKVYSRRKSRGSTGLGLGSKKKRRVVKNFLSSEKPDVVMIQETKKEECDRRLVGSVWSVRNKDWAALPASGASGGILIIWDSIKMRREEVVLGSFSVSIKFAMDGCESLWLSAVYGPNNSALRKDFWVELSDIAGLSHPRWCVGGDFNVIRRSSEKLGGSRLTPCMKDFDEFIRDCELIDSPLRSVSYTWSNMQENPVCKRLDRFLYSNEWEQVFPQSLQGVLPRWTSDHWPIVLETNPFKWGPTPFRFENMWLQHSSFKENFGRWWSEFQGNGWEGHKFMRKLQLVKAKLKEWNKTSFGELSKKKKDILAVLANFDSLEQEGGLSQELLVQRAFSKGELEEEYKEEILKYFEKLYACPSRESWRVEGLDWSPIDGESASRLESPFTEEEIYKAIFQMDRDKAPGPDGFTIAVFQDCWDVIKEDLVRVFAEFHRSGIINQSTNASFIVLLPKKSISRRISDFRPISLITSLYKIIAKVLAGRLRGVLHETIHSTQGAFVQGRQILDAVLIANEIVDEKRRTGEEGVVFKIDFEKAYDHLSWDFLDHVLEMKGFSLRWRKWMRGCLSSVSYAVLVNGNAKGWVKASRGLRQGDPLSPFLFTIVADVLSRMLLKAEERNVLEGFRVGRNRTRVSHLQFADDTIFFSSTREEDLMTLKSVLLVFGHISGLKVNLDKSNIYGINIEQNHLSRLAVMLDCKASGWPILYLGLPLGGNPKASGFWDPVIERISRRLDGWQKAYLSFGGRITLIQSCLTHMPCYFLSLFRIPASVAAKIERMQREFLWSGVGEGKRDHLVNWDVVCKPKSRGGLGFGKISMRNVALLGKWLWRYPREGSALWHQVILSIYGSHSNGWDVNNNVRWSHRCPWKAIALVFQEFSKFTRFVVGDGDRIRFWDDLWWGDQPLGTQYPRLLSVVTDKNALISSILGYSRPFSWNFNFRRNLTDSEIEDLESLMRSLDRLHISPSVPDKRSWSISPSGLFTVKSFFLALSQHSESPPVFPTKFVWNSQVPFKVKSFVWLVAHKKLNTNDLLQLRRPHKALSPNICKLCMKHGETVDHLFLHCSLTKGLWHRLFQLAKMDWVSPRSISDMFFTNFNGFGSSKRGVVLWQDACIALMWVVWRERNARIFEDKARNSGCLWDSIRFLASLWAFCSKVFKGIPLNMLQLDWLAVCK</sequence>
<proteinExistence type="predicted"/>
<feature type="domain" description="Reverse transcriptase" evidence="2">
    <location>
        <begin position="960"/>
        <end position="1238"/>
    </location>
</feature>
<feature type="region of interest" description="Disordered" evidence="1">
    <location>
        <begin position="69"/>
        <end position="161"/>
    </location>
</feature>
<dbReference type="InterPro" id="IPR026960">
    <property type="entry name" value="RVT-Znf"/>
</dbReference>
<dbReference type="InterPro" id="IPR043502">
    <property type="entry name" value="DNA/RNA_pol_sf"/>
</dbReference>
<dbReference type="SUPFAM" id="SSF56672">
    <property type="entry name" value="DNA/RNA polymerases"/>
    <property type="match status" value="1"/>
</dbReference>
<gene>
    <name evidence="3" type="primary">LORF2_24</name>
    <name evidence="3" type="ORF">CK203_072752</name>
</gene>
<dbReference type="SUPFAM" id="SSF56219">
    <property type="entry name" value="DNase I-like"/>
    <property type="match status" value="1"/>
</dbReference>
<dbReference type="PANTHER" id="PTHR33116">
    <property type="entry name" value="REVERSE TRANSCRIPTASE ZINC-BINDING DOMAIN-CONTAINING PROTEIN-RELATED-RELATED"/>
    <property type="match status" value="1"/>
</dbReference>
<evidence type="ECO:0000256" key="1">
    <source>
        <dbReference type="SAM" id="MobiDB-lite"/>
    </source>
</evidence>
<organism evidence="3 4">
    <name type="scientific">Vitis vinifera</name>
    <name type="common">Grape</name>
    <dbReference type="NCBI Taxonomy" id="29760"/>
    <lineage>
        <taxon>Eukaryota</taxon>
        <taxon>Viridiplantae</taxon>
        <taxon>Streptophyta</taxon>
        <taxon>Embryophyta</taxon>
        <taxon>Tracheophyta</taxon>
        <taxon>Spermatophyta</taxon>
        <taxon>Magnoliopsida</taxon>
        <taxon>eudicotyledons</taxon>
        <taxon>Gunneridae</taxon>
        <taxon>Pentapetalae</taxon>
        <taxon>rosids</taxon>
        <taxon>Vitales</taxon>
        <taxon>Vitaceae</taxon>
        <taxon>Viteae</taxon>
        <taxon>Vitis</taxon>
    </lineage>
</organism>
<reference evidence="3 4" key="1">
    <citation type="journal article" date="2018" name="PLoS Genet.">
        <title>Population sequencing reveals clonal diversity and ancestral inbreeding in the grapevine cultivar Chardonnay.</title>
        <authorList>
            <person name="Roach M.J."/>
            <person name="Johnson D.L."/>
            <person name="Bohlmann J."/>
            <person name="van Vuuren H.J."/>
            <person name="Jones S.J."/>
            <person name="Pretorius I.S."/>
            <person name="Schmidt S.A."/>
            <person name="Borneman A.R."/>
        </authorList>
    </citation>
    <scope>NUCLEOTIDE SEQUENCE [LARGE SCALE GENOMIC DNA]</scope>
    <source>
        <strain evidence="4">cv. Chardonnay</strain>
        <tissue evidence="3">Leaf</tissue>
    </source>
</reference>
<dbReference type="InterPro" id="IPR000477">
    <property type="entry name" value="RT_dom"/>
</dbReference>
<feature type="compositionally biased region" description="Basic and acidic residues" evidence="1">
    <location>
        <begin position="217"/>
        <end position="232"/>
    </location>
</feature>
<accession>A0A438EZ36</accession>
<evidence type="ECO:0000259" key="2">
    <source>
        <dbReference type="PROSITE" id="PS50878"/>
    </source>
</evidence>
<evidence type="ECO:0000313" key="4">
    <source>
        <dbReference type="Proteomes" id="UP000288805"/>
    </source>
</evidence>
<feature type="compositionally biased region" description="Basic and acidic residues" evidence="1">
    <location>
        <begin position="107"/>
        <end position="122"/>
    </location>
</feature>
<dbReference type="Pfam" id="PF00078">
    <property type="entry name" value="RVT_1"/>
    <property type="match status" value="1"/>
</dbReference>
<feature type="compositionally biased region" description="Basic and acidic residues" evidence="1">
    <location>
        <begin position="69"/>
        <end position="78"/>
    </location>
</feature>
<dbReference type="Pfam" id="PF13966">
    <property type="entry name" value="zf-RVT"/>
    <property type="match status" value="1"/>
</dbReference>
<dbReference type="InterPro" id="IPR005135">
    <property type="entry name" value="Endo/exonuclease/phosphatase"/>
</dbReference>
<dbReference type="Proteomes" id="UP000288805">
    <property type="component" value="Unassembled WGS sequence"/>
</dbReference>
<dbReference type="InterPro" id="IPR020847">
    <property type="entry name" value="AP_endonuclease_F1_BS"/>
</dbReference>
<dbReference type="PROSITE" id="PS50878">
    <property type="entry name" value="RT_POL"/>
    <property type="match status" value="1"/>
</dbReference>
<protein>
    <submittedName>
        <fullName evidence="3">LINE-1 retrotransposable element ORF2 protein</fullName>
    </submittedName>
</protein>
<dbReference type="Pfam" id="PF03372">
    <property type="entry name" value="Exo_endo_phos"/>
    <property type="match status" value="1"/>
</dbReference>